<dbReference type="InterPro" id="IPR050185">
    <property type="entry name" value="Ub_carboxyl-term_hydrolase"/>
</dbReference>
<dbReference type="InterPro" id="IPR028889">
    <property type="entry name" value="USP"/>
</dbReference>
<comment type="caution">
    <text evidence="5">The sequence shown here is derived from an EMBL/GenBank/DDBJ whole genome shotgun (WGS) entry which is preliminary data.</text>
</comment>
<proteinExistence type="predicted"/>
<dbReference type="EC" id="3.4.19.12" evidence="2"/>
<dbReference type="InterPro" id="IPR018200">
    <property type="entry name" value="USP_CS"/>
</dbReference>
<keyword evidence="5" id="KW-0378">Hydrolase</keyword>
<organism evidence="5 6">
    <name type="scientific">Paramuricea clavata</name>
    <name type="common">Red gorgonian</name>
    <name type="synonym">Violescent sea-whip</name>
    <dbReference type="NCBI Taxonomy" id="317549"/>
    <lineage>
        <taxon>Eukaryota</taxon>
        <taxon>Metazoa</taxon>
        <taxon>Cnidaria</taxon>
        <taxon>Anthozoa</taxon>
        <taxon>Octocorallia</taxon>
        <taxon>Malacalcyonacea</taxon>
        <taxon>Plexauridae</taxon>
        <taxon>Paramuricea</taxon>
    </lineage>
</organism>
<feature type="region of interest" description="Disordered" evidence="3">
    <location>
        <begin position="22"/>
        <end position="76"/>
    </location>
</feature>
<feature type="non-terminal residue" evidence="5">
    <location>
        <position position="420"/>
    </location>
</feature>
<evidence type="ECO:0000256" key="1">
    <source>
        <dbReference type="ARBA" id="ARBA00000707"/>
    </source>
</evidence>
<feature type="compositionally biased region" description="Acidic residues" evidence="3">
    <location>
        <begin position="45"/>
        <end position="73"/>
    </location>
</feature>
<dbReference type="EMBL" id="CACRXK020000955">
    <property type="protein sequence ID" value="CAB3986028.1"/>
    <property type="molecule type" value="Genomic_DNA"/>
</dbReference>
<accession>A0A6S7G287</accession>
<evidence type="ECO:0000313" key="6">
    <source>
        <dbReference type="Proteomes" id="UP001152795"/>
    </source>
</evidence>
<protein>
    <recommendedName>
        <fullName evidence="2">ubiquitinyl hydrolase 1</fullName>
        <ecNumber evidence="2">3.4.19.12</ecNumber>
    </recommendedName>
</protein>
<reference evidence="5" key="1">
    <citation type="submission" date="2020-04" db="EMBL/GenBank/DDBJ databases">
        <authorList>
            <person name="Alioto T."/>
            <person name="Alioto T."/>
            <person name="Gomez Garrido J."/>
        </authorList>
    </citation>
    <scope>NUCLEOTIDE SEQUENCE</scope>
    <source>
        <strain evidence="5">A484AB</strain>
    </source>
</reference>
<name>A0A6S7G287_PARCT</name>
<feature type="domain" description="USP" evidence="4">
    <location>
        <begin position="32"/>
        <end position="334"/>
    </location>
</feature>
<dbReference type="SUPFAM" id="SSF54001">
    <property type="entry name" value="Cysteine proteinases"/>
    <property type="match status" value="1"/>
</dbReference>
<dbReference type="Proteomes" id="UP001152795">
    <property type="component" value="Unassembled WGS sequence"/>
</dbReference>
<dbReference type="Gene3D" id="3.90.70.10">
    <property type="entry name" value="Cysteine proteinases"/>
    <property type="match status" value="1"/>
</dbReference>
<dbReference type="PANTHER" id="PTHR21646">
    <property type="entry name" value="UBIQUITIN CARBOXYL-TERMINAL HYDROLASE"/>
    <property type="match status" value="1"/>
</dbReference>
<dbReference type="InterPro" id="IPR038765">
    <property type="entry name" value="Papain-like_cys_pep_sf"/>
</dbReference>
<comment type="catalytic activity">
    <reaction evidence="1">
        <text>Thiol-dependent hydrolysis of ester, thioester, amide, peptide and isopeptide bonds formed by the C-terminal Gly of ubiquitin (a 76-residue protein attached to proteins as an intracellular targeting signal).</text>
        <dbReference type="EC" id="3.4.19.12"/>
    </reaction>
</comment>
<dbReference type="PROSITE" id="PS00973">
    <property type="entry name" value="USP_2"/>
    <property type="match status" value="1"/>
</dbReference>
<evidence type="ECO:0000313" key="5">
    <source>
        <dbReference type="EMBL" id="CAB3986028.1"/>
    </source>
</evidence>
<dbReference type="InterPro" id="IPR001394">
    <property type="entry name" value="Peptidase_C19_UCH"/>
</dbReference>
<gene>
    <name evidence="5" type="ORF">PACLA_8A071510</name>
</gene>
<dbReference type="GO" id="GO:0004843">
    <property type="term" value="F:cysteine-type deubiquitinase activity"/>
    <property type="evidence" value="ECO:0007669"/>
    <property type="project" value="UniProtKB-EC"/>
</dbReference>
<dbReference type="OrthoDB" id="265776at2759"/>
<dbReference type="PROSITE" id="PS50235">
    <property type="entry name" value="USP_3"/>
    <property type="match status" value="1"/>
</dbReference>
<evidence type="ECO:0000259" key="4">
    <source>
        <dbReference type="PROSITE" id="PS50235"/>
    </source>
</evidence>
<keyword evidence="6" id="KW-1185">Reference proteome</keyword>
<evidence type="ECO:0000256" key="2">
    <source>
        <dbReference type="ARBA" id="ARBA00012759"/>
    </source>
</evidence>
<dbReference type="Pfam" id="PF00443">
    <property type="entry name" value="UCH"/>
    <property type="match status" value="1"/>
</dbReference>
<evidence type="ECO:0000256" key="3">
    <source>
        <dbReference type="SAM" id="MobiDB-lite"/>
    </source>
</evidence>
<dbReference type="GO" id="GO:0016579">
    <property type="term" value="P:protein deubiquitination"/>
    <property type="evidence" value="ECO:0007669"/>
    <property type="project" value="InterPro"/>
</dbReference>
<dbReference type="AlphaFoldDB" id="A0A6S7G287"/>
<sequence length="420" mass="47380">NVSPDSLESSWWGGLVGSFPANHQSGHKAIEKSQSDVENSYNTDNEVETDSASESDSDNVDDTSSEVGDEYESDPWAPLKAEAAQQSLSEFEELTQKFTAKESSKFHLTLLENLTDFHSQGKKLTDEDSTPVVDENVCLALDWDAKTPDSKVISKDLVCDIHESVDEKHSSEDNSCSLEECLKLYWNPENINKECGWRCDHCKDVRAATRKLMICKHPENVVIHLKRFSYTGNGRKISKHIQFPLRGLDMSPFTHPEITRDRAIYDLHAVCSHYGYMNFGHYIAFCKPYSEEELDAVALTNTDGWLRYDDSKVNNAKESEVEKTCAYILFYHRRKTASSCMKHTLEATSTESEDTSKAGHYDPQAMQESVETSEVATEQNTTLNNFKNTSILVKEQENNCRLSADCSSTNGETLLEDILD</sequence>